<feature type="compositionally biased region" description="Basic and acidic residues" evidence="1">
    <location>
        <begin position="86"/>
        <end position="95"/>
    </location>
</feature>
<evidence type="ECO:0000313" key="2">
    <source>
        <dbReference type="EMBL" id="CAL0333218.1"/>
    </source>
</evidence>
<comment type="caution">
    <text evidence="2">The sequence shown here is derived from an EMBL/GenBank/DDBJ whole genome shotgun (WGS) entry which is preliminary data.</text>
</comment>
<feature type="region of interest" description="Disordered" evidence="1">
    <location>
        <begin position="86"/>
        <end position="109"/>
    </location>
</feature>
<dbReference type="EMBL" id="CAXHTB010000025">
    <property type="protein sequence ID" value="CAL0333218.1"/>
    <property type="molecule type" value="Genomic_DNA"/>
</dbReference>
<name>A0AAV1YH05_LUPLU</name>
<reference evidence="2 3" key="1">
    <citation type="submission" date="2024-03" db="EMBL/GenBank/DDBJ databases">
        <authorList>
            <person name="Martinez-Hernandez J."/>
        </authorList>
    </citation>
    <scope>NUCLEOTIDE SEQUENCE [LARGE SCALE GENOMIC DNA]</scope>
</reference>
<protein>
    <submittedName>
        <fullName evidence="2">Uncharacterized protein</fullName>
    </submittedName>
</protein>
<sequence>MNYLGPISQMFSYGSYNPTFDFQLNSANIRTYPFVKPEQGEMANNYASGSGLYQVKQSNTINQPMFFSKCMIYKDINNEIRQDVELSRHDDKHESLNNQQDSLTMGKFM</sequence>
<evidence type="ECO:0000256" key="1">
    <source>
        <dbReference type="SAM" id="MobiDB-lite"/>
    </source>
</evidence>
<evidence type="ECO:0000313" key="3">
    <source>
        <dbReference type="Proteomes" id="UP001497480"/>
    </source>
</evidence>
<organism evidence="2 3">
    <name type="scientific">Lupinus luteus</name>
    <name type="common">European yellow lupine</name>
    <dbReference type="NCBI Taxonomy" id="3873"/>
    <lineage>
        <taxon>Eukaryota</taxon>
        <taxon>Viridiplantae</taxon>
        <taxon>Streptophyta</taxon>
        <taxon>Embryophyta</taxon>
        <taxon>Tracheophyta</taxon>
        <taxon>Spermatophyta</taxon>
        <taxon>Magnoliopsida</taxon>
        <taxon>eudicotyledons</taxon>
        <taxon>Gunneridae</taxon>
        <taxon>Pentapetalae</taxon>
        <taxon>rosids</taxon>
        <taxon>fabids</taxon>
        <taxon>Fabales</taxon>
        <taxon>Fabaceae</taxon>
        <taxon>Papilionoideae</taxon>
        <taxon>50 kb inversion clade</taxon>
        <taxon>genistoids sensu lato</taxon>
        <taxon>core genistoids</taxon>
        <taxon>Genisteae</taxon>
        <taxon>Lupinus</taxon>
    </lineage>
</organism>
<dbReference type="AlphaFoldDB" id="A0AAV1YH05"/>
<dbReference type="Proteomes" id="UP001497480">
    <property type="component" value="Unassembled WGS sequence"/>
</dbReference>
<gene>
    <name evidence="2" type="ORF">LLUT_LOCUS34278</name>
</gene>
<keyword evidence="3" id="KW-1185">Reference proteome</keyword>
<proteinExistence type="predicted"/>
<accession>A0AAV1YH05</accession>